<dbReference type="PATRIC" id="fig|1300222.3.peg.652"/>
<feature type="domain" description="Dihydroorotate dehydrogenase catalytic" evidence="9">
    <location>
        <begin position="55"/>
        <end position="343"/>
    </location>
</feature>
<dbReference type="Gene3D" id="3.20.20.70">
    <property type="entry name" value="Aldolase class I"/>
    <property type="match status" value="1"/>
</dbReference>
<protein>
    <recommendedName>
        <fullName evidence="9">Dihydroorotate dehydrogenase catalytic domain-containing protein</fullName>
    </recommendedName>
</protein>
<keyword evidence="4" id="KW-0288">FMN</keyword>
<evidence type="ECO:0000313" key="11">
    <source>
        <dbReference type="Proteomes" id="UP000012081"/>
    </source>
</evidence>
<dbReference type="GO" id="GO:0005737">
    <property type="term" value="C:cytoplasm"/>
    <property type="evidence" value="ECO:0007669"/>
    <property type="project" value="InterPro"/>
</dbReference>
<comment type="cofactor">
    <cofactor evidence="1">
        <name>FMN</name>
        <dbReference type="ChEBI" id="CHEBI:58210"/>
    </cofactor>
</comment>
<organism evidence="10 11">
    <name type="scientific">Brevibacillus borstelensis AK1</name>
    <dbReference type="NCBI Taxonomy" id="1300222"/>
    <lineage>
        <taxon>Bacteria</taxon>
        <taxon>Bacillati</taxon>
        <taxon>Bacillota</taxon>
        <taxon>Bacilli</taxon>
        <taxon>Bacillales</taxon>
        <taxon>Paenibacillaceae</taxon>
        <taxon>Brevibacillus</taxon>
    </lineage>
</organism>
<dbReference type="GO" id="GO:0004152">
    <property type="term" value="F:dihydroorotate dehydrogenase activity"/>
    <property type="evidence" value="ECO:0007669"/>
    <property type="project" value="TreeGrafter"/>
</dbReference>
<keyword evidence="8" id="KW-1133">Transmembrane helix</keyword>
<keyword evidence="5" id="KW-0665">Pyrimidine biosynthesis</keyword>
<evidence type="ECO:0000256" key="8">
    <source>
        <dbReference type="SAM" id="Phobius"/>
    </source>
</evidence>
<evidence type="ECO:0000256" key="6">
    <source>
        <dbReference type="ARBA" id="ARBA00023002"/>
    </source>
</evidence>
<dbReference type="GO" id="GO:0006207">
    <property type="term" value="P:'de novo' pyrimidine nucleobase biosynthetic process"/>
    <property type="evidence" value="ECO:0007669"/>
    <property type="project" value="TreeGrafter"/>
</dbReference>
<dbReference type="OrthoDB" id="9802377at2"/>
<comment type="caution">
    <text evidence="10">The sequence shown here is derived from an EMBL/GenBank/DDBJ whole genome shotgun (WGS) entry which is preliminary data.</text>
</comment>
<feature type="transmembrane region" description="Helical" evidence="8">
    <location>
        <begin position="626"/>
        <end position="647"/>
    </location>
</feature>
<feature type="transmembrane region" description="Helical" evidence="8">
    <location>
        <begin position="496"/>
        <end position="513"/>
    </location>
</feature>
<dbReference type="STRING" id="1300222.I532_03070"/>
<evidence type="ECO:0000256" key="2">
    <source>
        <dbReference type="ARBA" id="ARBA00004725"/>
    </source>
</evidence>
<gene>
    <name evidence="10" type="ORF">I532_03070</name>
</gene>
<proteinExistence type="predicted"/>
<feature type="transmembrane region" description="Helical" evidence="8">
    <location>
        <begin position="598"/>
        <end position="619"/>
    </location>
</feature>
<keyword evidence="8" id="KW-0472">Membrane</keyword>
<evidence type="ECO:0000256" key="7">
    <source>
        <dbReference type="SAM" id="MobiDB-lite"/>
    </source>
</evidence>
<dbReference type="RefSeq" id="WP_003386325.1">
    <property type="nucleotide sequence ID" value="NZ_APBN01000001.1"/>
</dbReference>
<sequence>MPDWSYHTMFRPLLFTLPAERSRRLTLTAIGTLAKCPGGPSLIELMGHMEPPAELSRKHWGISFPTPIGLGAGLDTDARGLSALSQFGFGYIELGPVTRNPVDESGGIERLLADESISYPAPLANMGAAKLAERLERCGHRSLPLACRLSFAPGSSPLEAAQERIEMIEQLSPYCGFFTLDTRQQLLDGWDETAWNLHLSLLAEATKAPLLLVLSPDLPKVEAECLLLPAIRAGIKGVAIAGGISPSSAFGKTSVPQSEAKDTKPPQELSPRRLTGGITREKSIQMVQWIRKSYPNLFMIGSGGVIEPDDALALFAAGADFVQLHSGLIYSGPGLPKRINEAIWQSNHPFRTAELSADSKLSEPDSPTVESHRAPRRFTGQFPGWFSGSLLGIGMVIGGLLALLVALTTVVLPYDEAFLGMRASELQALNPQILPFMSHDRVSLAGTMISIGVIYFQLSRFGLSRQLHWAKQVLLVSGSVGFLSFFLYIGYGYFDILHAVLSLSLFPFFLLAIRQPANKQLSPLPAQVKNDRDWRRSLWGQLFFVIIGCGLTGAGLIISIIGITGVFVPQDLAFLCATPEVLQAYNEKLIPVIAHDRAGFGGALLSVGIAVLLISLWAFRQGESWVWWTLFLGGLPGFASGIGIHFAVGYTDFIHLIPAYVAALLFLVALMLTYPYFCLRKT</sequence>
<dbReference type="AlphaFoldDB" id="M8DM69"/>
<dbReference type="Pfam" id="PF01180">
    <property type="entry name" value="DHO_dh"/>
    <property type="match status" value="1"/>
</dbReference>
<dbReference type="PANTHER" id="PTHR48109:SF4">
    <property type="entry name" value="DIHYDROOROTATE DEHYDROGENASE (QUINONE), MITOCHONDRIAL"/>
    <property type="match status" value="1"/>
</dbReference>
<accession>M8DM69</accession>
<dbReference type="GO" id="GO:0009220">
    <property type="term" value="P:pyrimidine ribonucleotide biosynthetic process"/>
    <property type="evidence" value="ECO:0007669"/>
    <property type="project" value="TreeGrafter"/>
</dbReference>
<keyword evidence="11" id="KW-1185">Reference proteome</keyword>
<feature type="transmembrane region" description="Helical" evidence="8">
    <location>
        <begin position="473"/>
        <end position="490"/>
    </location>
</feature>
<feature type="region of interest" description="Disordered" evidence="7">
    <location>
        <begin position="251"/>
        <end position="275"/>
    </location>
</feature>
<evidence type="ECO:0000256" key="3">
    <source>
        <dbReference type="ARBA" id="ARBA00022630"/>
    </source>
</evidence>
<evidence type="ECO:0000256" key="1">
    <source>
        <dbReference type="ARBA" id="ARBA00001917"/>
    </source>
</evidence>
<dbReference type="InterPro" id="IPR050074">
    <property type="entry name" value="DHO_dehydrogenase"/>
</dbReference>
<comment type="pathway">
    <text evidence="2">Pyrimidine metabolism; UMP biosynthesis via de novo pathway.</text>
</comment>
<dbReference type="Proteomes" id="UP000012081">
    <property type="component" value="Unassembled WGS sequence"/>
</dbReference>
<feature type="transmembrane region" description="Helical" evidence="8">
    <location>
        <begin position="542"/>
        <end position="568"/>
    </location>
</feature>
<evidence type="ECO:0000259" key="9">
    <source>
        <dbReference type="Pfam" id="PF01180"/>
    </source>
</evidence>
<dbReference type="PANTHER" id="PTHR48109">
    <property type="entry name" value="DIHYDROOROTATE DEHYDROGENASE (QUINONE), MITOCHONDRIAL-RELATED"/>
    <property type="match status" value="1"/>
</dbReference>
<keyword evidence="6" id="KW-0560">Oxidoreductase</keyword>
<dbReference type="EMBL" id="APBN01000001">
    <property type="protein sequence ID" value="EMT54552.1"/>
    <property type="molecule type" value="Genomic_DNA"/>
</dbReference>
<reference evidence="10 11" key="1">
    <citation type="submission" date="2013-03" db="EMBL/GenBank/DDBJ databases">
        <title>Assembly of a new bacterial strain Brevibacillus borstelensis AK1.</title>
        <authorList>
            <person name="Rajan I."/>
            <person name="PoliReddy D."/>
            <person name="Sugumar T."/>
            <person name="Rathinam K."/>
            <person name="Alqarawi S."/>
            <person name="Khalil A.B."/>
            <person name="Sivakumar N."/>
        </authorList>
    </citation>
    <scope>NUCLEOTIDE SEQUENCE [LARGE SCALE GENOMIC DNA]</scope>
    <source>
        <strain evidence="10 11">AK1</strain>
    </source>
</reference>
<evidence type="ECO:0000313" key="10">
    <source>
        <dbReference type="EMBL" id="EMT54552.1"/>
    </source>
</evidence>
<feature type="transmembrane region" description="Helical" evidence="8">
    <location>
        <begin position="653"/>
        <end position="677"/>
    </location>
</feature>
<keyword evidence="3" id="KW-0285">Flavoprotein</keyword>
<dbReference type="InterPro" id="IPR005720">
    <property type="entry name" value="Dihydroorotate_DH_cat"/>
</dbReference>
<evidence type="ECO:0000256" key="4">
    <source>
        <dbReference type="ARBA" id="ARBA00022643"/>
    </source>
</evidence>
<dbReference type="InterPro" id="IPR013785">
    <property type="entry name" value="Aldolase_TIM"/>
</dbReference>
<dbReference type="SUPFAM" id="SSF51395">
    <property type="entry name" value="FMN-linked oxidoreductases"/>
    <property type="match status" value="1"/>
</dbReference>
<feature type="transmembrane region" description="Helical" evidence="8">
    <location>
        <begin position="385"/>
        <end position="412"/>
    </location>
</feature>
<evidence type="ECO:0000256" key="5">
    <source>
        <dbReference type="ARBA" id="ARBA00022975"/>
    </source>
</evidence>
<name>M8DM69_9BACL</name>
<keyword evidence="8" id="KW-0812">Transmembrane</keyword>